<dbReference type="PIRSF" id="PIRSF000535">
    <property type="entry name" value="1PFK/6PFK/LacC"/>
    <property type="match status" value="1"/>
</dbReference>
<dbReference type="GO" id="GO:0005975">
    <property type="term" value="P:carbohydrate metabolic process"/>
    <property type="evidence" value="ECO:0007669"/>
    <property type="project" value="InterPro"/>
</dbReference>
<protein>
    <recommendedName>
        <fullName evidence="6">Carbohydrate kinase PfkB domain-containing protein</fullName>
    </recommendedName>
</protein>
<gene>
    <name evidence="7" type="ORF">AB1Y20_014760</name>
</gene>
<sequence>MPAAAAAGLLALGPNPALQRVLTFDSLVLGEVNRARSLSQYAGGKGQGVASALKLWGEEEDLALVAHFLGGGAGDFVEADVGARGVEQLIQHVAAPTRTCTTLCRGGEVTELIDPSGAVTEAEVAGLLEKACPIDAALPRCKAVAFCGTAPPGAEELYLRVARRLAAREAECAWTLMVDCYKGIDAVLQTGRVDVLKLNAMEVQQLTGAASVDDAARMLLCDEDAPLKRDGALLAVTDGPRPASLFSCRKAWKLSVPQLQVVNAIGAGDCCTAVFLHSLTKRSPPTSPSDAFAWGLAAGCARCLHELPLLQSDEVLEMRKAITIEESEWEGLA</sequence>
<evidence type="ECO:0000256" key="1">
    <source>
        <dbReference type="ARBA" id="ARBA00010688"/>
    </source>
</evidence>
<evidence type="ECO:0000313" key="8">
    <source>
        <dbReference type="Proteomes" id="UP001515480"/>
    </source>
</evidence>
<accession>A0AB34IE74</accession>
<evidence type="ECO:0000256" key="3">
    <source>
        <dbReference type="ARBA" id="ARBA00022741"/>
    </source>
</evidence>
<dbReference type="Pfam" id="PF00294">
    <property type="entry name" value="PfkB"/>
    <property type="match status" value="1"/>
</dbReference>
<evidence type="ECO:0000256" key="2">
    <source>
        <dbReference type="ARBA" id="ARBA00022679"/>
    </source>
</evidence>
<dbReference type="GO" id="GO:0005524">
    <property type="term" value="F:ATP binding"/>
    <property type="evidence" value="ECO:0007669"/>
    <property type="project" value="UniProtKB-KW"/>
</dbReference>
<evidence type="ECO:0000259" key="6">
    <source>
        <dbReference type="Pfam" id="PF00294"/>
    </source>
</evidence>
<dbReference type="GO" id="GO:0016301">
    <property type="term" value="F:kinase activity"/>
    <property type="evidence" value="ECO:0007669"/>
    <property type="project" value="UniProtKB-KW"/>
</dbReference>
<dbReference type="GO" id="GO:0016773">
    <property type="term" value="F:phosphotransferase activity, alcohol group as acceptor"/>
    <property type="evidence" value="ECO:0007669"/>
    <property type="project" value="InterPro"/>
</dbReference>
<dbReference type="InterPro" id="IPR029056">
    <property type="entry name" value="Ribokinase-like"/>
</dbReference>
<keyword evidence="5" id="KW-0067">ATP-binding</keyword>
<keyword evidence="2" id="KW-0808">Transferase</keyword>
<evidence type="ECO:0000313" key="7">
    <source>
        <dbReference type="EMBL" id="KAL1496139.1"/>
    </source>
</evidence>
<dbReference type="Proteomes" id="UP001515480">
    <property type="component" value="Unassembled WGS sequence"/>
</dbReference>
<evidence type="ECO:0000256" key="5">
    <source>
        <dbReference type="ARBA" id="ARBA00022840"/>
    </source>
</evidence>
<dbReference type="PANTHER" id="PTHR46566">
    <property type="entry name" value="1-PHOSPHOFRUCTOKINASE-RELATED"/>
    <property type="match status" value="1"/>
</dbReference>
<dbReference type="EMBL" id="JBGBPQ010000030">
    <property type="protein sequence ID" value="KAL1496139.1"/>
    <property type="molecule type" value="Genomic_DNA"/>
</dbReference>
<comment type="similarity">
    <text evidence="1">Belongs to the carbohydrate kinase PfkB family.</text>
</comment>
<name>A0AB34IE74_PRYPA</name>
<dbReference type="InterPro" id="IPR011611">
    <property type="entry name" value="PfkB_dom"/>
</dbReference>
<reference evidence="7 8" key="1">
    <citation type="journal article" date="2024" name="Science">
        <title>Giant polyketide synthase enzymes in the biosynthesis of giant marine polyether toxins.</title>
        <authorList>
            <person name="Fallon T.R."/>
            <person name="Shende V.V."/>
            <person name="Wierzbicki I.H."/>
            <person name="Pendleton A.L."/>
            <person name="Watervoot N.F."/>
            <person name="Auber R.P."/>
            <person name="Gonzalez D.J."/>
            <person name="Wisecaver J.H."/>
            <person name="Moore B.S."/>
        </authorList>
    </citation>
    <scope>NUCLEOTIDE SEQUENCE [LARGE SCALE GENOMIC DNA]</scope>
    <source>
        <strain evidence="7 8">12B1</strain>
    </source>
</reference>
<dbReference type="AlphaFoldDB" id="A0AB34IE74"/>
<keyword evidence="8" id="KW-1185">Reference proteome</keyword>
<dbReference type="PANTHER" id="PTHR46566:SF2">
    <property type="entry name" value="ATP-DEPENDENT 6-PHOSPHOFRUCTOKINASE ISOZYME 2"/>
    <property type="match status" value="1"/>
</dbReference>
<keyword evidence="3" id="KW-0547">Nucleotide-binding</keyword>
<dbReference type="Gene3D" id="3.40.1190.20">
    <property type="match status" value="1"/>
</dbReference>
<organism evidence="7 8">
    <name type="scientific">Prymnesium parvum</name>
    <name type="common">Toxic golden alga</name>
    <dbReference type="NCBI Taxonomy" id="97485"/>
    <lineage>
        <taxon>Eukaryota</taxon>
        <taxon>Haptista</taxon>
        <taxon>Haptophyta</taxon>
        <taxon>Prymnesiophyceae</taxon>
        <taxon>Prymnesiales</taxon>
        <taxon>Prymnesiaceae</taxon>
        <taxon>Prymnesium</taxon>
    </lineage>
</organism>
<dbReference type="SUPFAM" id="SSF53613">
    <property type="entry name" value="Ribokinase-like"/>
    <property type="match status" value="1"/>
</dbReference>
<comment type="caution">
    <text evidence="7">The sequence shown here is derived from an EMBL/GenBank/DDBJ whole genome shotgun (WGS) entry which is preliminary data.</text>
</comment>
<dbReference type="InterPro" id="IPR017583">
    <property type="entry name" value="Tagatose/fructose_Pkinase"/>
</dbReference>
<feature type="domain" description="Carbohydrate kinase PfkB" evidence="6">
    <location>
        <begin position="29"/>
        <end position="305"/>
    </location>
</feature>
<evidence type="ECO:0000256" key="4">
    <source>
        <dbReference type="ARBA" id="ARBA00022777"/>
    </source>
</evidence>
<proteinExistence type="inferred from homology"/>
<keyword evidence="4" id="KW-0418">Kinase</keyword>